<keyword evidence="1" id="KW-0732">Signal</keyword>
<name>J3LU69_ORYBR</name>
<evidence type="ECO:0008006" key="4">
    <source>
        <dbReference type="Google" id="ProtNLM"/>
    </source>
</evidence>
<dbReference type="EnsemblPlants" id="OB03G45950.1">
    <property type="protein sequence ID" value="OB03G45950.1"/>
    <property type="gene ID" value="OB03G45950"/>
</dbReference>
<evidence type="ECO:0000313" key="3">
    <source>
        <dbReference type="Proteomes" id="UP000006038"/>
    </source>
</evidence>
<organism evidence="2">
    <name type="scientific">Oryza brachyantha</name>
    <name type="common">malo sina</name>
    <dbReference type="NCBI Taxonomy" id="4533"/>
    <lineage>
        <taxon>Eukaryota</taxon>
        <taxon>Viridiplantae</taxon>
        <taxon>Streptophyta</taxon>
        <taxon>Embryophyta</taxon>
        <taxon>Tracheophyta</taxon>
        <taxon>Spermatophyta</taxon>
        <taxon>Magnoliopsida</taxon>
        <taxon>Liliopsida</taxon>
        <taxon>Poales</taxon>
        <taxon>Poaceae</taxon>
        <taxon>BOP clade</taxon>
        <taxon>Oryzoideae</taxon>
        <taxon>Oryzeae</taxon>
        <taxon>Oryzinae</taxon>
        <taxon>Oryza</taxon>
    </lineage>
</organism>
<dbReference type="Proteomes" id="UP000006038">
    <property type="component" value="Chromosome 3"/>
</dbReference>
<proteinExistence type="predicted"/>
<protein>
    <recommendedName>
        <fullName evidence="4">Secreted protein</fullName>
    </recommendedName>
</protein>
<keyword evidence="3" id="KW-1185">Reference proteome</keyword>
<evidence type="ECO:0000256" key="1">
    <source>
        <dbReference type="SAM" id="SignalP"/>
    </source>
</evidence>
<accession>J3LU69</accession>
<sequence length="133" mass="14178">MTHLLLRLCVLHITGLHFPDDLGINGRRSRGLHLLDLLAGGGAAAQQVPGRAGGADELNATGDGLVLVLASPAVLPESSWLTGDLAERASSNGLVLLRPAHRLPLQARAYRGGRRRRARKALHVLEEQRSHAA</sequence>
<reference evidence="2" key="1">
    <citation type="journal article" date="2013" name="Nat. Commun.">
        <title>Whole-genome sequencing of Oryza brachyantha reveals mechanisms underlying Oryza genome evolution.</title>
        <authorList>
            <person name="Chen J."/>
            <person name="Huang Q."/>
            <person name="Gao D."/>
            <person name="Wang J."/>
            <person name="Lang Y."/>
            <person name="Liu T."/>
            <person name="Li B."/>
            <person name="Bai Z."/>
            <person name="Luis Goicoechea J."/>
            <person name="Liang C."/>
            <person name="Chen C."/>
            <person name="Zhang W."/>
            <person name="Sun S."/>
            <person name="Liao Y."/>
            <person name="Zhang X."/>
            <person name="Yang L."/>
            <person name="Song C."/>
            <person name="Wang M."/>
            <person name="Shi J."/>
            <person name="Liu G."/>
            <person name="Liu J."/>
            <person name="Zhou H."/>
            <person name="Zhou W."/>
            <person name="Yu Q."/>
            <person name="An N."/>
            <person name="Chen Y."/>
            <person name="Cai Q."/>
            <person name="Wang B."/>
            <person name="Liu B."/>
            <person name="Min J."/>
            <person name="Huang Y."/>
            <person name="Wu H."/>
            <person name="Li Z."/>
            <person name="Zhang Y."/>
            <person name="Yin Y."/>
            <person name="Song W."/>
            <person name="Jiang J."/>
            <person name="Jackson S.A."/>
            <person name="Wing R.A."/>
            <person name="Wang J."/>
            <person name="Chen M."/>
        </authorList>
    </citation>
    <scope>NUCLEOTIDE SEQUENCE [LARGE SCALE GENOMIC DNA]</scope>
    <source>
        <strain evidence="2">cv. IRGC 101232</strain>
    </source>
</reference>
<reference evidence="2" key="2">
    <citation type="submission" date="2013-04" db="UniProtKB">
        <authorList>
            <consortium name="EnsemblPlants"/>
        </authorList>
    </citation>
    <scope>IDENTIFICATION</scope>
</reference>
<feature type="signal peptide" evidence="1">
    <location>
        <begin position="1"/>
        <end position="15"/>
    </location>
</feature>
<dbReference type="AlphaFoldDB" id="J3LU69"/>
<dbReference type="HOGENOM" id="CLU_1912047_0_0_1"/>
<evidence type="ECO:0000313" key="2">
    <source>
        <dbReference type="EnsemblPlants" id="OB03G45950.1"/>
    </source>
</evidence>
<feature type="chain" id="PRO_5013220674" description="Secreted protein" evidence="1">
    <location>
        <begin position="16"/>
        <end position="133"/>
    </location>
</feature>
<dbReference type="Gramene" id="OB03G45950.1">
    <property type="protein sequence ID" value="OB03G45950.1"/>
    <property type="gene ID" value="OB03G45950"/>
</dbReference>